<sequence>MEPEEVENGGQRLTPLGPVDNPATAGVAIHENGGRSFSPLDHRSLTPAETLPSQWYRDDRIHQLERRAIFSKSWILVTHVSRFAKEGDYVAFEMANFPILGRVSRTLFLLISSDHTLRFEQNVCRHRGYPLVSKLSGCAPVIGCAYHGWCYAPADGRLVKSTHTSFPSFDPSKYSLFKIHTHVMRSGFIFVNLAVQDPPPFHGWFGDLEDKWQSFRSDDYEYAYSWTDTRFKRNWPLRTELISKQECVHCHTSHPGYAASLDLSTYAVETKTRYALHITTLKPGTEQAQSTSVGSAETEGAPSFAYVFPSNAVTVTNVLWYMMRVVPISATQTRMEYDVFKRKSISLERLRAYMQFYEKVEDEDFHLVTATQKSLNTGIYRRGSLHPTKENGVIYYQGLVRTAVEDHLAEEQRLGHEWNPAQPLSQGGGRGDTRYPETDAVCRVSCLSGAMSL</sequence>
<comment type="catalytic activity">
    <reaction evidence="12">
        <text>choline + 2 reduced [2Fe-2S]-[ferredoxin] + O2 + 2 H(+) = betaine aldehyde hydrate + 2 oxidized [2Fe-2S]-[ferredoxin] + H2O</text>
        <dbReference type="Rhea" id="RHEA:17769"/>
        <dbReference type="Rhea" id="RHEA-COMP:10000"/>
        <dbReference type="Rhea" id="RHEA-COMP:10001"/>
        <dbReference type="ChEBI" id="CHEBI:15354"/>
        <dbReference type="ChEBI" id="CHEBI:15377"/>
        <dbReference type="ChEBI" id="CHEBI:15378"/>
        <dbReference type="ChEBI" id="CHEBI:15379"/>
        <dbReference type="ChEBI" id="CHEBI:15870"/>
        <dbReference type="ChEBI" id="CHEBI:33737"/>
        <dbReference type="ChEBI" id="CHEBI:33738"/>
        <dbReference type="EC" id="1.14.15.7"/>
    </reaction>
</comment>
<dbReference type="GO" id="GO:0005506">
    <property type="term" value="F:iron ion binding"/>
    <property type="evidence" value="ECO:0007669"/>
    <property type="project" value="InterPro"/>
</dbReference>
<evidence type="ECO:0000256" key="10">
    <source>
        <dbReference type="ARBA" id="ARBA00023004"/>
    </source>
</evidence>
<gene>
    <name evidence="15" type="ORF">CALVIDRAFT_519947</name>
</gene>
<dbReference type="SUPFAM" id="SSF55961">
    <property type="entry name" value="Bet v1-like"/>
    <property type="match status" value="1"/>
</dbReference>
<evidence type="ECO:0000256" key="9">
    <source>
        <dbReference type="ARBA" id="ARBA00023002"/>
    </source>
</evidence>
<evidence type="ECO:0000256" key="8">
    <source>
        <dbReference type="ARBA" id="ARBA00022723"/>
    </source>
</evidence>
<reference evidence="15 16" key="1">
    <citation type="journal article" date="2016" name="Mol. Biol. Evol.">
        <title>Comparative Genomics of Early-Diverging Mushroom-Forming Fungi Provides Insights into the Origins of Lignocellulose Decay Capabilities.</title>
        <authorList>
            <person name="Nagy L.G."/>
            <person name="Riley R."/>
            <person name="Tritt A."/>
            <person name="Adam C."/>
            <person name="Daum C."/>
            <person name="Floudas D."/>
            <person name="Sun H."/>
            <person name="Yadav J.S."/>
            <person name="Pangilinan J."/>
            <person name="Larsson K.H."/>
            <person name="Matsuura K."/>
            <person name="Barry K."/>
            <person name="Labutti K."/>
            <person name="Kuo R."/>
            <person name="Ohm R.A."/>
            <person name="Bhattacharya S.S."/>
            <person name="Shirouzu T."/>
            <person name="Yoshinaga Y."/>
            <person name="Martin F.M."/>
            <person name="Grigoriev I.V."/>
            <person name="Hibbett D.S."/>
        </authorList>
    </citation>
    <scope>NUCLEOTIDE SEQUENCE [LARGE SCALE GENOMIC DNA]</scope>
    <source>
        <strain evidence="15 16">TUFC12733</strain>
    </source>
</reference>
<dbReference type="EC" id="1.14.15.7" evidence="5"/>
<evidence type="ECO:0000256" key="7">
    <source>
        <dbReference type="ARBA" id="ARBA00022714"/>
    </source>
</evidence>
<keyword evidence="8" id="KW-0479">Metal-binding</keyword>
<dbReference type="InterPro" id="IPR001663">
    <property type="entry name" value="Rng_hydr_dOase-A"/>
</dbReference>
<proteinExistence type="inferred from homology"/>
<evidence type="ECO:0000313" key="15">
    <source>
        <dbReference type="EMBL" id="KZO92660.1"/>
    </source>
</evidence>
<organism evidence="15 16">
    <name type="scientific">Calocera viscosa (strain TUFC12733)</name>
    <dbReference type="NCBI Taxonomy" id="1330018"/>
    <lineage>
        <taxon>Eukaryota</taxon>
        <taxon>Fungi</taxon>
        <taxon>Dikarya</taxon>
        <taxon>Basidiomycota</taxon>
        <taxon>Agaricomycotina</taxon>
        <taxon>Dacrymycetes</taxon>
        <taxon>Dacrymycetales</taxon>
        <taxon>Dacrymycetaceae</taxon>
        <taxon>Calocera</taxon>
    </lineage>
</organism>
<dbReference type="GO" id="GO:0019133">
    <property type="term" value="F:choline monooxygenase activity"/>
    <property type="evidence" value="ECO:0007669"/>
    <property type="project" value="UniProtKB-EC"/>
</dbReference>
<evidence type="ECO:0000313" key="16">
    <source>
        <dbReference type="Proteomes" id="UP000076738"/>
    </source>
</evidence>
<evidence type="ECO:0000256" key="5">
    <source>
        <dbReference type="ARBA" id="ARBA00012763"/>
    </source>
</evidence>
<evidence type="ECO:0000256" key="2">
    <source>
        <dbReference type="ARBA" id="ARBA00002149"/>
    </source>
</evidence>
<evidence type="ECO:0000256" key="13">
    <source>
        <dbReference type="SAM" id="MobiDB-lite"/>
    </source>
</evidence>
<evidence type="ECO:0000256" key="12">
    <source>
        <dbReference type="ARBA" id="ARBA00049097"/>
    </source>
</evidence>
<dbReference type="CDD" id="cd03469">
    <property type="entry name" value="Rieske_RO_Alpha_N"/>
    <property type="match status" value="1"/>
</dbReference>
<dbReference type="UniPathway" id="UPA00529">
    <property type="reaction ID" value="UER00430"/>
</dbReference>
<comment type="function">
    <text evidence="2">Catalyzes the first step of the osmoprotectant glycine betaine synthesis.</text>
</comment>
<dbReference type="PROSITE" id="PS51296">
    <property type="entry name" value="RIESKE"/>
    <property type="match status" value="1"/>
</dbReference>
<keyword evidence="7" id="KW-0001">2Fe-2S</keyword>
<comment type="pathway">
    <text evidence="3">Amine and polyamine biosynthesis; betaine biosynthesis via choline pathway; betaine aldehyde from choline (monooxygenase route): step 1/1.</text>
</comment>
<dbReference type="GO" id="GO:0019285">
    <property type="term" value="P:glycine betaine biosynthetic process from choline"/>
    <property type="evidence" value="ECO:0007669"/>
    <property type="project" value="UniProtKB-UniPathway"/>
</dbReference>
<dbReference type="Pfam" id="PF00355">
    <property type="entry name" value="Rieske"/>
    <property type="match status" value="1"/>
</dbReference>
<keyword evidence="9" id="KW-0560">Oxidoreductase</keyword>
<keyword evidence="11" id="KW-0411">Iron-sulfur</keyword>
<evidence type="ECO:0000259" key="14">
    <source>
        <dbReference type="PROSITE" id="PS51296"/>
    </source>
</evidence>
<dbReference type="GO" id="GO:0051537">
    <property type="term" value="F:2 iron, 2 sulfur cluster binding"/>
    <property type="evidence" value="ECO:0007669"/>
    <property type="project" value="UniProtKB-KW"/>
</dbReference>
<dbReference type="InterPro" id="IPR017941">
    <property type="entry name" value="Rieske_2Fe-2S"/>
</dbReference>
<dbReference type="AlphaFoldDB" id="A0A167IHU0"/>
<dbReference type="Proteomes" id="UP000076738">
    <property type="component" value="Unassembled WGS sequence"/>
</dbReference>
<dbReference type="STRING" id="1330018.A0A167IHU0"/>
<feature type="domain" description="Rieske" evidence="14">
    <location>
        <begin position="105"/>
        <end position="160"/>
    </location>
</feature>
<protein>
    <recommendedName>
        <fullName evidence="6">Choline monooxygenase, chloroplastic</fullName>
        <ecNumber evidence="5">1.14.15.7</ecNumber>
    </recommendedName>
</protein>
<evidence type="ECO:0000256" key="3">
    <source>
        <dbReference type="ARBA" id="ARBA00004866"/>
    </source>
</evidence>
<dbReference type="InterPro" id="IPR015879">
    <property type="entry name" value="Ring_hydroxy_dOase_asu_C_dom"/>
</dbReference>
<feature type="region of interest" description="Disordered" evidence="13">
    <location>
        <begin position="1"/>
        <end position="23"/>
    </location>
</feature>
<dbReference type="OrthoDB" id="426882at2759"/>
<dbReference type="Pfam" id="PF00848">
    <property type="entry name" value="Ring_hydroxyl_A"/>
    <property type="match status" value="1"/>
</dbReference>
<dbReference type="PANTHER" id="PTHR43756">
    <property type="entry name" value="CHOLINE MONOOXYGENASE, CHLOROPLASTIC"/>
    <property type="match status" value="1"/>
</dbReference>
<dbReference type="EMBL" id="KV417308">
    <property type="protein sequence ID" value="KZO92660.1"/>
    <property type="molecule type" value="Genomic_DNA"/>
</dbReference>
<comment type="similarity">
    <text evidence="4">Belongs to the choline monooxygenase family.</text>
</comment>
<keyword evidence="10" id="KW-0408">Iron</keyword>
<dbReference type="Gene3D" id="3.90.380.10">
    <property type="entry name" value="Naphthalene 1,2-dioxygenase Alpha Subunit, Chain A, domain 1"/>
    <property type="match status" value="1"/>
</dbReference>
<dbReference type="PANTHER" id="PTHR43756:SF5">
    <property type="entry name" value="CHOLINE MONOOXYGENASE, CHLOROPLASTIC"/>
    <property type="match status" value="1"/>
</dbReference>
<evidence type="ECO:0000256" key="6">
    <source>
        <dbReference type="ARBA" id="ARBA00014931"/>
    </source>
</evidence>
<dbReference type="SUPFAM" id="SSF50022">
    <property type="entry name" value="ISP domain"/>
    <property type="match status" value="1"/>
</dbReference>
<evidence type="ECO:0000256" key="4">
    <source>
        <dbReference type="ARBA" id="ARBA00010848"/>
    </source>
</evidence>
<evidence type="ECO:0000256" key="11">
    <source>
        <dbReference type="ARBA" id="ARBA00023014"/>
    </source>
</evidence>
<keyword evidence="16" id="KW-1185">Reference proteome</keyword>
<dbReference type="InterPro" id="IPR036922">
    <property type="entry name" value="Rieske_2Fe-2S_sf"/>
</dbReference>
<name>A0A167IHU0_CALVF</name>
<comment type="cofactor">
    <cofactor evidence="1">
        <name>Fe cation</name>
        <dbReference type="ChEBI" id="CHEBI:24875"/>
    </cofactor>
</comment>
<evidence type="ECO:0000256" key="1">
    <source>
        <dbReference type="ARBA" id="ARBA00001962"/>
    </source>
</evidence>
<accession>A0A167IHU0</accession>
<dbReference type="Gene3D" id="2.102.10.10">
    <property type="entry name" value="Rieske [2Fe-2S] iron-sulphur domain"/>
    <property type="match status" value="1"/>
</dbReference>